<proteinExistence type="predicted"/>
<evidence type="ECO:0000256" key="1">
    <source>
        <dbReference type="ARBA" id="ARBA00022801"/>
    </source>
</evidence>
<dbReference type="Pfam" id="PF20434">
    <property type="entry name" value="BD-FAE"/>
    <property type="match status" value="1"/>
</dbReference>
<dbReference type="InterPro" id="IPR050300">
    <property type="entry name" value="GDXG_lipolytic_enzyme"/>
</dbReference>
<keyword evidence="1 3" id="KW-0378">Hydrolase</keyword>
<protein>
    <submittedName>
        <fullName evidence="3">Alpha/beta-hydrolase</fullName>
    </submittedName>
</protein>
<dbReference type="AlphaFoldDB" id="A0A166ENY4"/>
<evidence type="ECO:0000313" key="3">
    <source>
        <dbReference type="EMBL" id="KZT39790.1"/>
    </source>
</evidence>
<organism evidence="3 4">
    <name type="scientific">Sistotremastrum suecicum HHB10207 ss-3</name>
    <dbReference type="NCBI Taxonomy" id="1314776"/>
    <lineage>
        <taxon>Eukaryota</taxon>
        <taxon>Fungi</taxon>
        <taxon>Dikarya</taxon>
        <taxon>Basidiomycota</taxon>
        <taxon>Agaricomycotina</taxon>
        <taxon>Agaricomycetes</taxon>
        <taxon>Sistotremastrales</taxon>
        <taxon>Sistotremastraceae</taxon>
        <taxon>Sistotremastrum</taxon>
    </lineage>
</organism>
<dbReference type="EMBL" id="KV428041">
    <property type="protein sequence ID" value="KZT39790.1"/>
    <property type="molecule type" value="Genomic_DNA"/>
</dbReference>
<dbReference type="InterPro" id="IPR029058">
    <property type="entry name" value="AB_hydrolase_fold"/>
</dbReference>
<feature type="domain" description="BD-FAE-like" evidence="2">
    <location>
        <begin position="22"/>
        <end position="145"/>
    </location>
</feature>
<dbReference type="Gene3D" id="3.40.50.1820">
    <property type="entry name" value="alpha/beta hydrolase"/>
    <property type="match status" value="1"/>
</dbReference>
<dbReference type="OrthoDB" id="19653at2759"/>
<dbReference type="STRING" id="1314776.A0A166ENY4"/>
<dbReference type="SUPFAM" id="SSF53474">
    <property type="entry name" value="alpha/beta-Hydrolases"/>
    <property type="match status" value="1"/>
</dbReference>
<accession>A0A166ENY4</accession>
<evidence type="ECO:0000313" key="4">
    <source>
        <dbReference type="Proteomes" id="UP000076798"/>
    </source>
</evidence>
<dbReference type="PANTHER" id="PTHR48081">
    <property type="entry name" value="AB HYDROLASE SUPERFAMILY PROTEIN C4A8.06C"/>
    <property type="match status" value="1"/>
</dbReference>
<dbReference type="Proteomes" id="UP000076798">
    <property type="component" value="Unassembled WGS sequence"/>
</dbReference>
<dbReference type="InterPro" id="IPR049492">
    <property type="entry name" value="BD-FAE-like_dom"/>
</dbReference>
<reference evidence="3 4" key="1">
    <citation type="journal article" date="2016" name="Mol. Biol. Evol.">
        <title>Comparative Genomics of Early-Diverging Mushroom-Forming Fungi Provides Insights into the Origins of Lignocellulose Decay Capabilities.</title>
        <authorList>
            <person name="Nagy L.G."/>
            <person name="Riley R."/>
            <person name="Tritt A."/>
            <person name="Adam C."/>
            <person name="Daum C."/>
            <person name="Floudas D."/>
            <person name="Sun H."/>
            <person name="Yadav J.S."/>
            <person name="Pangilinan J."/>
            <person name="Larsson K.H."/>
            <person name="Matsuura K."/>
            <person name="Barry K."/>
            <person name="Labutti K."/>
            <person name="Kuo R."/>
            <person name="Ohm R.A."/>
            <person name="Bhattacharya S.S."/>
            <person name="Shirouzu T."/>
            <person name="Yoshinaga Y."/>
            <person name="Martin F.M."/>
            <person name="Grigoriev I.V."/>
            <person name="Hibbett D.S."/>
        </authorList>
    </citation>
    <scope>NUCLEOTIDE SEQUENCE [LARGE SCALE GENOMIC DNA]</scope>
    <source>
        <strain evidence="3 4">HHB10207 ss-3</strain>
    </source>
</reference>
<sequence length="352" mass="38811">MTSTSTPSTFTYKTVGDLDIELDVWIPELDSATPAHLPALVWFHGGGGFCGDKGPDKSQWFEQWIKDITVKKNQHCLISANYRLLIPTTAHHMIEDIKDVFTFISQKLSHTPIPGSSITIDPTKLAVGGDSFGGYCARLAGIYAEPKPKAVVSMFGMGGDFLSPFYLTSITDPAKMPFGLPLRDLSDPKLLAYYDRTVVETSTLAGQDEQMRPLGGERQELYTITLQKGDYLDWLTGVKGLAETLKQNQGAESDEATKWLEFPSAAREVIPQFLLTPSFPPTFLLHGTADSAVLIAESMTTERQLKDLGVETQFIAHEGGEHGFDAECKVVDGDPLYEELKPVEYWLKAKLA</sequence>
<evidence type="ECO:0000259" key="2">
    <source>
        <dbReference type="Pfam" id="PF20434"/>
    </source>
</evidence>
<keyword evidence="4" id="KW-1185">Reference proteome</keyword>
<gene>
    <name evidence="3" type="ORF">SISSUDRAFT_1019698</name>
</gene>
<name>A0A166ENY4_9AGAM</name>
<dbReference type="GO" id="GO:0016787">
    <property type="term" value="F:hydrolase activity"/>
    <property type="evidence" value="ECO:0007669"/>
    <property type="project" value="UniProtKB-KW"/>
</dbReference>
<dbReference type="PANTHER" id="PTHR48081:SF3">
    <property type="entry name" value="ALPHA_BETA HYDROLASE FOLD-3 DOMAIN-CONTAINING PROTEIN"/>
    <property type="match status" value="1"/>
</dbReference>